<keyword evidence="4" id="KW-1185">Reference proteome</keyword>
<dbReference type="RefSeq" id="WP_302915913.1">
    <property type="nucleotide sequence ID" value="NZ_JAUMSQ010000227.1"/>
</dbReference>
<reference evidence="3" key="1">
    <citation type="submission" date="2023-07" db="EMBL/GenBank/DDBJ databases">
        <title>Mycolicibacterium sp. nov., a novel bacterial species.</title>
        <authorList>
            <person name="Cao Y."/>
        </authorList>
    </citation>
    <scope>NUCLEOTIDE SEQUENCE</scope>
    <source>
        <strain evidence="3">KC 300</strain>
    </source>
</reference>
<dbReference type="SUPFAM" id="SSF53474">
    <property type="entry name" value="alpha/beta-Hydrolases"/>
    <property type="match status" value="1"/>
</dbReference>
<gene>
    <name evidence="3" type="ORF">Q2100_22960</name>
</gene>
<dbReference type="PANTHER" id="PTHR48081:SF8">
    <property type="entry name" value="ALPHA_BETA HYDROLASE FOLD-3 DOMAIN-CONTAINING PROTEIN-RELATED"/>
    <property type="match status" value="1"/>
</dbReference>
<organism evidence="3 4">
    <name type="scientific">Mycolicibacterium arseniciresistens</name>
    <dbReference type="NCBI Taxonomy" id="3062257"/>
    <lineage>
        <taxon>Bacteria</taxon>
        <taxon>Bacillati</taxon>
        <taxon>Actinomycetota</taxon>
        <taxon>Actinomycetes</taxon>
        <taxon>Mycobacteriales</taxon>
        <taxon>Mycobacteriaceae</taxon>
        <taxon>Mycolicibacterium</taxon>
    </lineage>
</organism>
<dbReference type="PANTHER" id="PTHR48081">
    <property type="entry name" value="AB HYDROLASE SUPERFAMILY PROTEIN C4A8.06C"/>
    <property type="match status" value="1"/>
</dbReference>
<evidence type="ECO:0000313" key="4">
    <source>
        <dbReference type="Proteomes" id="UP001168823"/>
    </source>
</evidence>
<keyword evidence="1 3" id="KW-0378">Hydrolase</keyword>
<dbReference type="EMBL" id="JAUMSQ010000227">
    <property type="protein sequence ID" value="MDO3638618.1"/>
    <property type="molecule type" value="Genomic_DNA"/>
</dbReference>
<feature type="domain" description="Alpha/beta hydrolase fold-3" evidence="2">
    <location>
        <begin position="89"/>
        <end position="295"/>
    </location>
</feature>
<evidence type="ECO:0000313" key="3">
    <source>
        <dbReference type="EMBL" id="MDO3638618.1"/>
    </source>
</evidence>
<dbReference type="Pfam" id="PF07859">
    <property type="entry name" value="Abhydrolase_3"/>
    <property type="match status" value="1"/>
</dbReference>
<dbReference type="InterPro" id="IPR013094">
    <property type="entry name" value="AB_hydrolase_3"/>
</dbReference>
<accession>A0ABT8ULE0</accession>
<feature type="non-terminal residue" evidence="3">
    <location>
        <position position="342"/>
    </location>
</feature>
<dbReference type="GO" id="GO:0016787">
    <property type="term" value="F:hydrolase activity"/>
    <property type="evidence" value="ECO:0007669"/>
    <property type="project" value="UniProtKB-KW"/>
</dbReference>
<sequence>MDSDAPAWWNLLDDRAAAVARVIAQVLPEPVRELGPERARVLLNTAASAEPLIHLDRVDQLTVPTRSGAIAARLYRPNTAVPPSGSPALVYMHGGGFVLGTLDGADELCRAIAAGSDWIVVSLDYRLAPETPYPAALDDCIDGYAWLLRSASALGIDPDRIAIGGDSAGGNLAAAVCLHRRDEGTVLPVTQVLAYPAVDATFDRPSWSEFADALPLSAADARWLWHQYVGPGHRSDDHLAAPMRAGTLGGSPPALIITAEVDPIRDDAEAYATRLRSDGVPVSLTRHTGVLHGFLTEVGTFEQARRAVDEICEQLRAITQAGECPGATSAVRVTSRRAGSGW</sequence>
<evidence type="ECO:0000259" key="2">
    <source>
        <dbReference type="Pfam" id="PF07859"/>
    </source>
</evidence>
<dbReference type="Proteomes" id="UP001168823">
    <property type="component" value="Unassembled WGS sequence"/>
</dbReference>
<comment type="caution">
    <text evidence="3">The sequence shown here is derived from an EMBL/GenBank/DDBJ whole genome shotgun (WGS) entry which is preliminary data.</text>
</comment>
<protein>
    <submittedName>
        <fullName evidence="3">Alpha/beta hydrolase</fullName>
    </submittedName>
</protein>
<dbReference type="Gene3D" id="3.40.50.1820">
    <property type="entry name" value="alpha/beta hydrolase"/>
    <property type="match status" value="1"/>
</dbReference>
<proteinExistence type="predicted"/>
<name>A0ABT8ULE0_9MYCO</name>
<evidence type="ECO:0000256" key="1">
    <source>
        <dbReference type="ARBA" id="ARBA00022801"/>
    </source>
</evidence>
<dbReference type="InterPro" id="IPR029058">
    <property type="entry name" value="AB_hydrolase_fold"/>
</dbReference>
<dbReference type="InterPro" id="IPR050300">
    <property type="entry name" value="GDXG_lipolytic_enzyme"/>
</dbReference>